<proteinExistence type="predicted"/>
<dbReference type="Proteomes" id="UP000727506">
    <property type="component" value="Unassembled WGS sequence"/>
</dbReference>
<sequence>FQTVDKRSGAAIAGPDNAVGDCGEIVWQLDEKKRQQAWLKNRFGQLVGYLDHADSYKLAIYRAKGWTIRYVLSFTAYSETPGPGVYWGQVAVIAYAPRYADEFDAFVRAFARKAADGSRPDPALGAAGVASVLADPTGWEPSNKVKIPKGSGRTVILKDRRSAHDKLLDKGRSGNIGCYIVSWAFILGLVAFAVWAAHSMGLF</sequence>
<organism evidence="2 3">
    <name type="scientific">Slackia piriformis</name>
    <dbReference type="NCBI Taxonomy" id="626934"/>
    <lineage>
        <taxon>Bacteria</taxon>
        <taxon>Bacillati</taxon>
        <taxon>Actinomycetota</taxon>
        <taxon>Coriobacteriia</taxon>
        <taxon>Eggerthellales</taxon>
        <taxon>Eggerthellaceae</taxon>
        <taxon>Slackia</taxon>
    </lineage>
</organism>
<comment type="caution">
    <text evidence="2">The sequence shown here is derived from an EMBL/GenBank/DDBJ whole genome shotgun (WGS) entry which is preliminary data.</text>
</comment>
<accession>A0A943UVX4</accession>
<evidence type="ECO:0000313" key="2">
    <source>
        <dbReference type="EMBL" id="MBS6940119.1"/>
    </source>
</evidence>
<feature type="transmembrane region" description="Helical" evidence="1">
    <location>
        <begin position="176"/>
        <end position="197"/>
    </location>
</feature>
<feature type="non-terminal residue" evidence="2">
    <location>
        <position position="1"/>
    </location>
</feature>
<dbReference type="EMBL" id="JAGZSV010000011">
    <property type="protein sequence ID" value="MBS6940119.1"/>
    <property type="molecule type" value="Genomic_DNA"/>
</dbReference>
<keyword evidence="1" id="KW-1133">Transmembrane helix</keyword>
<dbReference type="AlphaFoldDB" id="A0A943UVX4"/>
<keyword evidence="1" id="KW-0812">Transmembrane</keyword>
<keyword evidence="1" id="KW-0472">Membrane</keyword>
<reference evidence="2" key="1">
    <citation type="submission" date="2021-02" db="EMBL/GenBank/DDBJ databases">
        <title>Infant gut strain persistence is associated with maternal origin, phylogeny, and functional potential including surface adhesion and iron acquisition.</title>
        <authorList>
            <person name="Lou Y.C."/>
        </authorList>
    </citation>
    <scope>NUCLEOTIDE SEQUENCE</scope>
    <source>
        <strain evidence="2">L2_039_000G1_dasL2_039_000G1_concoct_11</strain>
    </source>
</reference>
<gene>
    <name evidence="2" type="ORF">KH142_01270</name>
</gene>
<evidence type="ECO:0000256" key="1">
    <source>
        <dbReference type="SAM" id="Phobius"/>
    </source>
</evidence>
<name>A0A943UVX4_9ACTN</name>
<evidence type="ECO:0000313" key="3">
    <source>
        <dbReference type="Proteomes" id="UP000727506"/>
    </source>
</evidence>
<protein>
    <submittedName>
        <fullName evidence="2">Uncharacterized protein</fullName>
    </submittedName>
</protein>